<dbReference type="EMBL" id="VLLB01000018">
    <property type="protein sequence ID" value="TWI60343.1"/>
    <property type="molecule type" value="Genomic_DNA"/>
</dbReference>
<evidence type="ECO:0000313" key="2">
    <source>
        <dbReference type="Proteomes" id="UP000318431"/>
    </source>
</evidence>
<dbReference type="SUPFAM" id="SSF53254">
    <property type="entry name" value="Phosphoglycerate mutase-like"/>
    <property type="match status" value="1"/>
</dbReference>
<dbReference type="OrthoDB" id="5296884at2"/>
<dbReference type="Pfam" id="PF00300">
    <property type="entry name" value="His_Phos_1"/>
    <property type="match status" value="1"/>
</dbReference>
<dbReference type="AlphaFoldDB" id="A0A562QUN5"/>
<dbReference type="RefSeq" id="WP_145653455.1">
    <property type="nucleotide sequence ID" value="NZ_VLLB01000018.1"/>
</dbReference>
<dbReference type="Gene3D" id="3.40.50.1240">
    <property type="entry name" value="Phosphoglycerate mutase-like"/>
    <property type="match status" value="1"/>
</dbReference>
<accession>A0A562QUN5</accession>
<dbReference type="InterPro" id="IPR013078">
    <property type="entry name" value="His_Pase_superF_clade-1"/>
</dbReference>
<comment type="caution">
    <text evidence="1">The sequence shown here is derived from an EMBL/GenBank/DDBJ whole genome shotgun (WGS) entry which is preliminary data.</text>
</comment>
<dbReference type="InterPro" id="IPR029033">
    <property type="entry name" value="His_PPase_superfam"/>
</dbReference>
<evidence type="ECO:0000313" key="1">
    <source>
        <dbReference type="EMBL" id="TWI60343.1"/>
    </source>
</evidence>
<name>A0A562QUN5_9BURK</name>
<dbReference type="Proteomes" id="UP000318431">
    <property type="component" value="Unassembled WGS sequence"/>
</dbReference>
<sequence length="185" mass="19493">MELVLIRHPRPVATDGLCYGRSDLPADPAELARVHAALLAAGLPGDAPVFASPLRRCAELARRLSPDVCFDADLAEMDFGSWEGRSWNDIPRTEVDAWAADLLHYRPGGGENVLAVAHRVAAALDRIRTMAPARAVVICHAGTIRLLATLAGGQPLEGAALAAASAPHRIGYGEVVRLTVAAEPG</sequence>
<keyword evidence="2" id="KW-1185">Reference proteome</keyword>
<organism evidence="1 2">
    <name type="scientific">Pseudoduganella lurida</name>
    <dbReference type="NCBI Taxonomy" id="1036180"/>
    <lineage>
        <taxon>Bacteria</taxon>
        <taxon>Pseudomonadati</taxon>
        <taxon>Pseudomonadota</taxon>
        <taxon>Betaproteobacteria</taxon>
        <taxon>Burkholderiales</taxon>
        <taxon>Oxalobacteraceae</taxon>
        <taxon>Telluria group</taxon>
        <taxon>Pseudoduganella</taxon>
    </lineage>
</organism>
<gene>
    <name evidence="1" type="ORF">IP91_05135</name>
</gene>
<proteinExistence type="predicted"/>
<reference evidence="1 2" key="1">
    <citation type="journal article" date="2015" name="Stand. Genomic Sci.">
        <title>Genomic Encyclopedia of Bacterial and Archaeal Type Strains, Phase III: the genomes of soil and plant-associated and newly described type strains.</title>
        <authorList>
            <person name="Whitman W.B."/>
            <person name="Woyke T."/>
            <person name="Klenk H.P."/>
            <person name="Zhou Y."/>
            <person name="Lilburn T.G."/>
            <person name="Beck B.J."/>
            <person name="De Vos P."/>
            <person name="Vandamme P."/>
            <person name="Eisen J.A."/>
            <person name="Garrity G."/>
            <person name="Hugenholtz P."/>
            <person name="Kyrpides N.C."/>
        </authorList>
    </citation>
    <scope>NUCLEOTIDE SEQUENCE [LARGE SCALE GENOMIC DNA]</scope>
    <source>
        <strain evidence="1 2">CGMCC 1.10822</strain>
    </source>
</reference>
<protein>
    <submittedName>
        <fullName evidence="1">Alpha-ribazole phosphatase</fullName>
    </submittedName>
</protein>
<dbReference type="SMART" id="SM00855">
    <property type="entry name" value="PGAM"/>
    <property type="match status" value="1"/>
</dbReference>